<dbReference type="Gene3D" id="1.10.10.10">
    <property type="entry name" value="Winged helix-like DNA-binding domain superfamily/Winged helix DNA-binding domain"/>
    <property type="match status" value="1"/>
</dbReference>
<evidence type="ECO:0000256" key="3">
    <source>
        <dbReference type="ARBA" id="ARBA00022691"/>
    </source>
</evidence>
<keyword evidence="2" id="KW-0808">Transferase</keyword>
<dbReference type="PANTHER" id="PTHR43712">
    <property type="entry name" value="PUTATIVE (AFU_ORTHOLOGUE AFUA_4G14580)-RELATED"/>
    <property type="match status" value="1"/>
</dbReference>
<evidence type="ECO:0000259" key="5">
    <source>
        <dbReference type="Pfam" id="PF08100"/>
    </source>
</evidence>
<dbReference type="PROSITE" id="PS51683">
    <property type="entry name" value="SAM_OMT_II"/>
    <property type="match status" value="1"/>
</dbReference>
<dbReference type="InterPro" id="IPR036390">
    <property type="entry name" value="WH_DNA-bd_sf"/>
</dbReference>
<feature type="domain" description="O-methyltransferase dimerisation" evidence="5">
    <location>
        <begin position="60"/>
        <end position="130"/>
    </location>
</feature>
<comment type="caution">
    <text evidence="6">The sequence shown here is derived from an EMBL/GenBank/DDBJ whole genome shotgun (WGS) entry which is preliminary data.</text>
</comment>
<sequence>MSGSSDKTKMDSDAIATDTLLETLRTYHSKIDDEETRHAVIRALSKVIEDLEEPFDLLMRLANSADMTPLIKVGYQLGVFKALAASPTPLTVEQLGEPTKADTRLVRRVLRYLAANRFINEVDKGQFSASKMTYCLADPRLEGGVNIYYGVIDPMLHELPAVLERRNYHDVVGSPCVFNAAAKTDLTFYDWLKGKPEMVKDFQKMLSLQLMAISTSIRTVDWLSVIPFPKSVHPSDGPVFVDVGGNMGDRYLELLKRHPHFKGHVVVQDLEEVVKFAPALDGMKFQGHDFFTPQPVQGESHLNEWTPKRSSLTISCEVQGARFYYLRTILHNWDDDRSVEILRNLVPALGPDSQILIDEMAVPNTEAHIWPSVQDLLMMMAFGARERTLDDWTELLGRAGLKIVDIKTYAPVMRTSIIFAQLK</sequence>
<evidence type="ECO:0000259" key="4">
    <source>
        <dbReference type="Pfam" id="PF00891"/>
    </source>
</evidence>
<dbReference type="Pfam" id="PF00891">
    <property type="entry name" value="Methyltransf_2"/>
    <property type="match status" value="1"/>
</dbReference>
<evidence type="ECO:0000313" key="7">
    <source>
        <dbReference type="Proteomes" id="UP001430848"/>
    </source>
</evidence>
<dbReference type="InterPro" id="IPR001077">
    <property type="entry name" value="COMT_C"/>
</dbReference>
<keyword evidence="3" id="KW-0949">S-adenosyl-L-methionine</keyword>
<dbReference type="Pfam" id="PF08100">
    <property type="entry name" value="Dimerisation"/>
    <property type="match status" value="1"/>
</dbReference>
<organism evidence="6 7">
    <name type="scientific">Diaporthe eres</name>
    <name type="common">Phomopsis oblonga</name>
    <dbReference type="NCBI Taxonomy" id="83184"/>
    <lineage>
        <taxon>Eukaryota</taxon>
        <taxon>Fungi</taxon>
        <taxon>Dikarya</taxon>
        <taxon>Ascomycota</taxon>
        <taxon>Pezizomycotina</taxon>
        <taxon>Sordariomycetes</taxon>
        <taxon>Sordariomycetidae</taxon>
        <taxon>Diaporthales</taxon>
        <taxon>Diaporthaceae</taxon>
        <taxon>Diaporthe</taxon>
        <taxon>Diaporthe eres species complex</taxon>
    </lineage>
</organism>
<protein>
    <recommendedName>
        <fullName evidence="8">O-methyltransferase</fullName>
    </recommendedName>
</protein>
<dbReference type="InterPro" id="IPR012967">
    <property type="entry name" value="COMT_dimerisation"/>
</dbReference>
<reference evidence="6 7" key="1">
    <citation type="submission" date="2024-02" db="EMBL/GenBank/DDBJ databases">
        <title>De novo assembly and annotation of 12 fungi associated with fruit tree decline syndrome in Ontario, Canada.</title>
        <authorList>
            <person name="Sulman M."/>
            <person name="Ellouze W."/>
            <person name="Ilyukhin E."/>
        </authorList>
    </citation>
    <scope>NUCLEOTIDE SEQUENCE [LARGE SCALE GENOMIC DNA]</scope>
    <source>
        <strain evidence="6 7">M169</strain>
    </source>
</reference>
<dbReference type="PANTHER" id="PTHR43712:SF4">
    <property type="entry name" value="O-METHYLTRANSFERASE DOMAIN-CONTAINING PROTEIN"/>
    <property type="match status" value="1"/>
</dbReference>
<dbReference type="Gene3D" id="3.40.50.150">
    <property type="entry name" value="Vaccinia Virus protein VP39"/>
    <property type="match status" value="1"/>
</dbReference>
<evidence type="ECO:0000256" key="1">
    <source>
        <dbReference type="ARBA" id="ARBA00022603"/>
    </source>
</evidence>
<keyword evidence="1" id="KW-0489">Methyltransferase</keyword>
<evidence type="ECO:0000256" key="2">
    <source>
        <dbReference type="ARBA" id="ARBA00022679"/>
    </source>
</evidence>
<evidence type="ECO:0008006" key="8">
    <source>
        <dbReference type="Google" id="ProtNLM"/>
    </source>
</evidence>
<gene>
    <name evidence="6" type="ORF">SLS63_008037</name>
</gene>
<accession>A0ABR1P3N1</accession>
<name>A0ABR1P3N1_DIAER</name>
<evidence type="ECO:0000313" key="6">
    <source>
        <dbReference type="EMBL" id="KAK7725582.1"/>
    </source>
</evidence>
<dbReference type="SUPFAM" id="SSF46785">
    <property type="entry name" value="Winged helix' DNA-binding domain"/>
    <property type="match status" value="1"/>
</dbReference>
<dbReference type="Proteomes" id="UP001430848">
    <property type="component" value="Unassembled WGS sequence"/>
</dbReference>
<dbReference type="EMBL" id="JAKNSF020000048">
    <property type="protein sequence ID" value="KAK7725582.1"/>
    <property type="molecule type" value="Genomic_DNA"/>
</dbReference>
<proteinExistence type="predicted"/>
<dbReference type="InterPro" id="IPR029063">
    <property type="entry name" value="SAM-dependent_MTases_sf"/>
</dbReference>
<keyword evidence="7" id="KW-1185">Reference proteome</keyword>
<dbReference type="InterPro" id="IPR016461">
    <property type="entry name" value="COMT-like"/>
</dbReference>
<dbReference type="InterPro" id="IPR036388">
    <property type="entry name" value="WH-like_DNA-bd_sf"/>
</dbReference>
<dbReference type="SUPFAM" id="SSF53335">
    <property type="entry name" value="S-adenosyl-L-methionine-dependent methyltransferases"/>
    <property type="match status" value="1"/>
</dbReference>
<feature type="domain" description="O-methyltransferase C-terminal" evidence="4">
    <location>
        <begin position="320"/>
        <end position="401"/>
    </location>
</feature>